<sequence>MKNSTNSQLITELTTEQTATIQGGHHYAYSPCGYGYYHRVPARRVRRNASFQVAASRLDATLFQ</sequence>
<accession>A0A8J7AS33</accession>
<protein>
    <submittedName>
        <fullName evidence="1">Uncharacterized protein</fullName>
    </submittedName>
</protein>
<reference evidence="1" key="1">
    <citation type="submission" date="2020-10" db="EMBL/GenBank/DDBJ databases">
        <authorList>
            <person name="Castelo-Branco R."/>
            <person name="Eusebio N."/>
            <person name="Adriana R."/>
            <person name="Vieira A."/>
            <person name="Brugerolle De Fraissinette N."/>
            <person name="Rezende De Castro R."/>
            <person name="Schneider M.P."/>
            <person name="Vasconcelos V."/>
            <person name="Leao P.N."/>
        </authorList>
    </citation>
    <scope>NUCLEOTIDE SEQUENCE</scope>
    <source>
        <strain evidence="1">LEGE 07157</strain>
    </source>
</reference>
<name>A0A8J7AS33_9CYAN</name>
<gene>
    <name evidence="1" type="ORF">IQ249_05010</name>
</gene>
<dbReference type="AlphaFoldDB" id="A0A8J7AS33"/>
<dbReference type="EMBL" id="JADEWZ010000005">
    <property type="protein sequence ID" value="MBE9115256.1"/>
    <property type="molecule type" value="Genomic_DNA"/>
</dbReference>
<dbReference type="RefSeq" id="WP_194028337.1">
    <property type="nucleotide sequence ID" value="NZ_JADEWZ010000005.1"/>
</dbReference>
<evidence type="ECO:0000313" key="1">
    <source>
        <dbReference type="EMBL" id="MBE9115256.1"/>
    </source>
</evidence>
<comment type="caution">
    <text evidence="1">The sequence shown here is derived from an EMBL/GenBank/DDBJ whole genome shotgun (WGS) entry which is preliminary data.</text>
</comment>
<proteinExistence type="predicted"/>
<keyword evidence="2" id="KW-1185">Reference proteome</keyword>
<dbReference type="Proteomes" id="UP000654482">
    <property type="component" value="Unassembled WGS sequence"/>
</dbReference>
<evidence type="ECO:0000313" key="2">
    <source>
        <dbReference type="Proteomes" id="UP000654482"/>
    </source>
</evidence>
<organism evidence="1 2">
    <name type="scientific">Lusitaniella coriacea LEGE 07157</name>
    <dbReference type="NCBI Taxonomy" id="945747"/>
    <lineage>
        <taxon>Bacteria</taxon>
        <taxon>Bacillati</taxon>
        <taxon>Cyanobacteriota</taxon>
        <taxon>Cyanophyceae</taxon>
        <taxon>Spirulinales</taxon>
        <taxon>Lusitaniellaceae</taxon>
        <taxon>Lusitaniella</taxon>
    </lineage>
</organism>